<dbReference type="RefSeq" id="WP_149726984.1">
    <property type="nucleotide sequence ID" value="NZ_VUJV01000001.1"/>
</dbReference>
<dbReference type="Proteomes" id="UP000325003">
    <property type="component" value="Unassembled WGS sequence"/>
</dbReference>
<reference evidence="2 3" key="1">
    <citation type="submission" date="2019-09" db="EMBL/GenBank/DDBJ databases">
        <title>Nocardioides panacisoli sp. nov., isolated from the soil of a ginseng field.</title>
        <authorList>
            <person name="Cho C."/>
        </authorList>
    </citation>
    <scope>NUCLEOTIDE SEQUENCE [LARGE SCALE GENOMIC DNA]</scope>
    <source>
        <strain evidence="2 3">BN130099</strain>
    </source>
</reference>
<sequence length="67" mass="7004">MVDAATGVIYTGVLMAATMGLTAWRVVAVQGNVTVQADRVLAACLLMSIGLFALFTLPHYVPGIQVP</sequence>
<feature type="transmembrane region" description="Helical" evidence="1">
    <location>
        <begin position="40"/>
        <end position="61"/>
    </location>
</feature>
<gene>
    <name evidence="2" type="ORF">F0U44_04345</name>
</gene>
<organism evidence="2 3">
    <name type="scientific">Nocardioides humilatus</name>
    <dbReference type="NCBI Taxonomy" id="2607660"/>
    <lineage>
        <taxon>Bacteria</taxon>
        <taxon>Bacillati</taxon>
        <taxon>Actinomycetota</taxon>
        <taxon>Actinomycetes</taxon>
        <taxon>Propionibacteriales</taxon>
        <taxon>Nocardioidaceae</taxon>
        <taxon>Nocardioides</taxon>
    </lineage>
</organism>
<keyword evidence="1" id="KW-0812">Transmembrane</keyword>
<reference evidence="2 3" key="2">
    <citation type="submission" date="2019-09" db="EMBL/GenBank/DDBJ databases">
        <authorList>
            <person name="Jin C."/>
        </authorList>
    </citation>
    <scope>NUCLEOTIDE SEQUENCE [LARGE SCALE GENOMIC DNA]</scope>
    <source>
        <strain evidence="2 3">BN130099</strain>
    </source>
</reference>
<comment type="caution">
    <text evidence="2">The sequence shown here is derived from an EMBL/GenBank/DDBJ whole genome shotgun (WGS) entry which is preliminary data.</text>
</comment>
<accession>A0A5B1LLY8</accession>
<feature type="transmembrane region" description="Helical" evidence="1">
    <location>
        <begin position="6"/>
        <end position="28"/>
    </location>
</feature>
<protein>
    <submittedName>
        <fullName evidence="2">Uncharacterized protein</fullName>
    </submittedName>
</protein>
<keyword evidence="3" id="KW-1185">Reference proteome</keyword>
<proteinExistence type="predicted"/>
<dbReference type="AlphaFoldDB" id="A0A5B1LLY8"/>
<dbReference type="EMBL" id="VUJV01000001">
    <property type="protein sequence ID" value="KAA1421524.1"/>
    <property type="molecule type" value="Genomic_DNA"/>
</dbReference>
<keyword evidence="1" id="KW-1133">Transmembrane helix</keyword>
<evidence type="ECO:0000313" key="3">
    <source>
        <dbReference type="Proteomes" id="UP000325003"/>
    </source>
</evidence>
<evidence type="ECO:0000313" key="2">
    <source>
        <dbReference type="EMBL" id="KAA1421524.1"/>
    </source>
</evidence>
<keyword evidence="1" id="KW-0472">Membrane</keyword>
<evidence type="ECO:0000256" key="1">
    <source>
        <dbReference type="SAM" id="Phobius"/>
    </source>
</evidence>
<name>A0A5B1LLY8_9ACTN</name>